<dbReference type="Pfam" id="PF00857">
    <property type="entry name" value="Isochorismatase"/>
    <property type="match status" value="1"/>
</dbReference>
<keyword evidence="5" id="KW-1185">Reference proteome</keyword>
<keyword evidence="2" id="KW-0732">Signal</keyword>
<dbReference type="OrthoDB" id="167809at2759"/>
<gene>
    <name evidence="4" type="ORF">FKW77_000571</name>
</gene>
<dbReference type="InterPro" id="IPR036380">
    <property type="entry name" value="Isochorismatase-like_sf"/>
</dbReference>
<sequence>MKVLSFILSISGLLNSLVNADAIPWERLSRNDSMLLILDLQIGLYQVARDWDPTLFRDNMIAHAALGNLFDLPVVMTTSAESGPNGPLPAEILKMYPTMPLIQRQGEVDAWDNAEVRAAIRATGKKQIIVAGVTTDVCTTFMALSLRAEGYSVWANVEASGTTTTLVRDTSNDRMQNAGVQLVSLFSIVCDLMRDWRNTPGVTEVLPWLDQYMPVYGYLARGHAAALRNGTISTGEAALPIAQE</sequence>
<evidence type="ECO:0000313" key="4">
    <source>
        <dbReference type="EMBL" id="QDS68578.1"/>
    </source>
</evidence>
<dbReference type="Gene3D" id="3.40.50.850">
    <property type="entry name" value="Isochorismatase-like"/>
    <property type="match status" value="1"/>
</dbReference>
<evidence type="ECO:0000259" key="3">
    <source>
        <dbReference type="Pfam" id="PF00857"/>
    </source>
</evidence>
<evidence type="ECO:0000313" key="5">
    <source>
        <dbReference type="Proteomes" id="UP000316270"/>
    </source>
</evidence>
<dbReference type="Proteomes" id="UP000316270">
    <property type="component" value="Chromosome 2"/>
</dbReference>
<feature type="domain" description="Isochorismatase-like" evidence="3">
    <location>
        <begin position="34"/>
        <end position="184"/>
    </location>
</feature>
<name>A0A517KYW6_9PEZI</name>
<proteinExistence type="inferred from homology"/>
<dbReference type="PANTHER" id="PTHR43559">
    <property type="entry name" value="HYDROLASE YCAC-RELATED"/>
    <property type="match status" value="1"/>
</dbReference>
<dbReference type="InterPro" id="IPR000868">
    <property type="entry name" value="Isochorismatase-like_dom"/>
</dbReference>
<evidence type="ECO:0000256" key="2">
    <source>
        <dbReference type="SAM" id="SignalP"/>
    </source>
</evidence>
<organism evidence="4 5">
    <name type="scientific">Venturia effusa</name>
    <dbReference type="NCBI Taxonomy" id="50376"/>
    <lineage>
        <taxon>Eukaryota</taxon>
        <taxon>Fungi</taxon>
        <taxon>Dikarya</taxon>
        <taxon>Ascomycota</taxon>
        <taxon>Pezizomycotina</taxon>
        <taxon>Dothideomycetes</taxon>
        <taxon>Pleosporomycetidae</taxon>
        <taxon>Venturiales</taxon>
        <taxon>Venturiaceae</taxon>
        <taxon>Venturia</taxon>
    </lineage>
</organism>
<feature type="signal peptide" evidence="2">
    <location>
        <begin position="1"/>
        <end position="20"/>
    </location>
</feature>
<dbReference type="InterPro" id="IPR053152">
    <property type="entry name" value="Hydrolase_YcaC-like"/>
</dbReference>
<comment type="similarity">
    <text evidence="1">Belongs to the isochorismatase family.</text>
</comment>
<accession>A0A517KYW6</accession>
<dbReference type="AlphaFoldDB" id="A0A517KYW6"/>
<dbReference type="SUPFAM" id="SSF52499">
    <property type="entry name" value="Isochorismatase-like hydrolases"/>
    <property type="match status" value="1"/>
</dbReference>
<reference evidence="4 5" key="1">
    <citation type="submission" date="2019-07" db="EMBL/GenBank/DDBJ databases">
        <title>Finished genome of Venturia effusa.</title>
        <authorList>
            <person name="Young C.A."/>
            <person name="Cox M.P."/>
            <person name="Ganley A.R.D."/>
            <person name="David W.J."/>
        </authorList>
    </citation>
    <scope>NUCLEOTIDE SEQUENCE [LARGE SCALE GENOMIC DNA]</scope>
    <source>
        <strain evidence="5">albino</strain>
    </source>
</reference>
<protein>
    <recommendedName>
        <fullName evidence="3">Isochorismatase-like domain-containing protein</fullName>
    </recommendedName>
</protein>
<dbReference type="PANTHER" id="PTHR43559:SF3">
    <property type="entry name" value="HYDROLASE YCAC-RELATED"/>
    <property type="match status" value="1"/>
</dbReference>
<dbReference type="EMBL" id="CP042186">
    <property type="protein sequence ID" value="QDS68578.1"/>
    <property type="molecule type" value="Genomic_DNA"/>
</dbReference>
<evidence type="ECO:0000256" key="1">
    <source>
        <dbReference type="ARBA" id="ARBA00006336"/>
    </source>
</evidence>
<feature type="chain" id="PRO_5022150246" description="Isochorismatase-like domain-containing protein" evidence="2">
    <location>
        <begin position="21"/>
        <end position="244"/>
    </location>
</feature>